<sequence length="331" mass="33581">MNNSAPVVTLTPAGAIDATYHVSRLELGGFVRAADYEREVSGKGVNVSAALAHAGRESAAVVVLGDDDVAFARHCAHAALLRIVTVPGATRVNTSIIDAGGATTKVNAPAPPLARDAWERAVSATLDELDRRRAGWLVISGTIPPLEDQSVPADLGELLREVAARGIRIAIDTSGEALARAAANPRAIALLKPNTHELADLAGRELRTIGDVAAASGELVARGVGAVYTSMGADGVLVVAPGVTVHAQARAVRVANTAGAGDASLAGYLVGFGLADTPDRYATAAAAAASWGAHAVAQTSTILPHLDALPLATIVLDPDPSIPLTEPAVTS</sequence>
<dbReference type="Pfam" id="PF00294">
    <property type="entry name" value="PfkB"/>
    <property type="match status" value="1"/>
</dbReference>
<evidence type="ECO:0000259" key="7">
    <source>
        <dbReference type="Pfam" id="PF00294"/>
    </source>
</evidence>
<evidence type="ECO:0000256" key="3">
    <source>
        <dbReference type="ARBA" id="ARBA00022741"/>
    </source>
</evidence>
<keyword evidence="4" id="KW-0418">Kinase</keyword>
<accession>A0ABW1VH79</accession>
<name>A0ABW1VH79_9MICO</name>
<evidence type="ECO:0000313" key="9">
    <source>
        <dbReference type="Proteomes" id="UP001596306"/>
    </source>
</evidence>
<dbReference type="PIRSF" id="PIRSF000535">
    <property type="entry name" value="1PFK/6PFK/LacC"/>
    <property type="match status" value="1"/>
</dbReference>
<evidence type="ECO:0000256" key="5">
    <source>
        <dbReference type="ARBA" id="ARBA00022840"/>
    </source>
</evidence>
<dbReference type="InterPro" id="IPR017583">
    <property type="entry name" value="Tagatose/fructose_Pkinase"/>
</dbReference>
<evidence type="ECO:0000256" key="6">
    <source>
        <dbReference type="PIRNR" id="PIRNR000535"/>
    </source>
</evidence>
<protein>
    <submittedName>
        <fullName evidence="8">1-phosphofructokinase family hexose kinase</fullName>
    </submittedName>
</protein>
<proteinExistence type="inferred from homology"/>
<feature type="domain" description="Carbohydrate kinase PfkB" evidence="7">
    <location>
        <begin position="20"/>
        <end position="291"/>
    </location>
</feature>
<keyword evidence="2 6" id="KW-0808">Transferase</keyword>
<evidence type="ECO:0000256" key="2">
    <source>
        <dbReference type="ARBA" id="ARBA00022679"/>
    </source>
</evidence>
<dbReference type="Gene3D" id="3.40.1190.20">
    <property type="match status" value="1"/>
</dbReference>
<dbReference type="PANTHER" id="PTHR46566:SF5">
    <property type="entry name" value="1-PHOSPHOFRUCTOKINASE"/>
    <property type="match status" value="1"/>
</dbReference>
<dbReference type="PANTHER" id="PTHR46566">
    <property type="entry name" value="1-PHOSPHOFRUCTOKINASE-RELATED"/>
    <property type="match status" value="1"/>
</dbReference>
<dbReference type="PROSITE" id="PS00584">
    <property type="entry name" value="PFKB_KINASES_2"/>
    <property type="match status" value="1"/>
</dbReference>
<dbReference type="Proteomes" id="UP001596306">
    <property type="component" value="Unassembled WGS sequence"/>
</dbReference>
<evidence type="ECO:0000313" key="8">
    <source>
        <dbReference type="EMBL" id="MFC6356371.1"/>
    </source>
</evidence>
<dbReference type="InterPro" id="IPR011611">
    <property type="entry name" value="PfkB_dom"/>
</dbReference>
<evidence type="ECO:0000256" key="4">
    <source>
        <dbReference type="ARBA" id="ARBA00022777"/>
    </source>
</evidence>
<reference evidence="9" key="1">
    <citation type="journal article" date="2019" name="Int. J. Syst. Evol. Microbiol.">
        <title>The Global Catalogue of Microorganisms (GCM) 10K type strain sequencing project: providing services to taxonomists for standard genome sequencing and annotation.</title>
        <authorList>
            <consortium name="The Broad Institute Genomics Platform"/>
            <consortium name="The Broad Institute Genome Sequencing Center for Infectious Disease"/>
            <person name="Wu L."/>
            <person name="Ma J."/>
        </authorList>
    </citation>
    <scope>NUCLEOTIDE SEQUENCE [LARGE SCALE GENOMIC DNA]</scope>
    <source>
        <strain evidence="9">CCUG 43304</strain>
    </source>
</reference>
<keyword evidence="5" id="KW-0067">ATP-binding</keyword>
<keyword evidence="3" id="KW-0547">Nucleotide-binding</keyword>
<comment type="caution">
    <text evidence="8">The sequence shown here is derived from an EMBL/GenBank/DDBJ whole genome shotgun (WGS) entry which is preliminary data.</text>
</comment>
<dbReference type="SUPFAM" id="SSF53613">
    <property type="entry name" value="Ribokinase-like"/>
    <property type="match status" value="1"/>
</dbReference>
<evidence type="ECO:0000256" key="1">
    <source>
        <dbReference type="ARBA" id="ARBA00010688"/>
    </source>
</evidence>
<organism evidence="8 9">
    <name type="scientific">Luethyella okanaganae</name>
    <dbReference type="NCBI Taxonomy" id="69372"/>
    <lineage>
        <taxon>Bacteria</taxon>
        <taxon>Bacillati</taxon>
        <taxon>Actinomycetota</taxon>
        <taxon>Actinomycetes</taxon>
        <taxon>Micrococcales</taxon>
        <taxon>Microbacteriaceae</taxon>
        <taxon>Luethyella</taxon>
    </lineage>
</organism>
<dbReference type="RefSeq" id="WP_386730703.1">
    <property type="nucleotide sequence ID" value="NZ_JBHSTP010000002.1"/>
</dbReference>
<dbReference type="InterPro" id="IPR002173">
    <property type="entry name" value="Carboh/pur_kinase_PfkB_CS"/>
</dbReference>
<keyword evidence="9" id="KW-1185">Reference proteome</keyword>
<gene>
    <name evidence="8" type="ORF">ACFQB0_09655</name>
</gene>
<comment type="similarity">
    <text evidence="1">Belongs to the carbohydrate kinase PfkB family.</text>
</comment>
<dbReference type="EMBL" id="JBHSTP010000002">
    <property type="protein sequence ID" value="MFC6356371.1"/>
    <property type="molecule type" value="Genomic_DNA"/>
</dbReference>
<dbReference type="InterPro" id="IPR029056">
    <property type="entry name" value="Ribokinase-like"/>
</dbReference>